<dbReference type="Gene3D" id="3.40.800.10">
    <property type="entry name" value="Ureohydrolase domain"/>
    <property type="match status" value="1"/>
</dbReference>
<dbReference type="PROSITE" id="PS51409">
    <property type="entry name" value="ARGINASE_2"/>
    <property type="match status" value="1"/>
</dbReference>
<dbReference type="CDD" id="cd11592">
    <property type="entry name" value="Agmatinase_PAH"/>
    <property type="match status" value="1"/>
</dbReference>
<dbReference type="InterPro" id="IPR005925">
    <property type="entry name" value="Agmatinase-rel"/>
</dbReference>
<gene>
    <name evidence="5" type="primary">speB</name>
    <name evidence="5" type="ORF">GU920_10475</name>
</gene>
<keyword evidence="2" id="KW-0479">Metal-binding</keyword>
<sequence length="327" mass="34855">MGKDVGEALTDAAFTRTALKGSLIEASWSGALSFFRRRYSKDLTGVDVAITGIPFDLSVSNRPGARFGPEAIRRASAQHSWGPIWPWRFDPFDTLACVDYGDFGFDWGQPMEIVAGIEAHVAAILTAGAATLNLGGDHFTTYPTLRAHAAKFGPMGMVQFDAHRDVEPDAGGRIDHGSMFQYAVQEGILDPARVVQVGIRTCFHGETSHGMTILDAGQVHGMRAEEVAAVIRRVLGDGPSYLTFDIDCLDPSTAPGTGTPVPGGLTSHQALSILRALRGVDFTGMDVVEVSPPYDHAEMTSNAAAVIAVEMLCLKAWARGARAPGEA</sequence>
<accession>A0ABW9Y5X9</accession>
<dbReference type="PANTHER" id="PTHR11358:SF26">
    <property type="entry name" value="GUANIDINO ACID HYDROLASE, MITOCHONDRIAL"/>
    <property type="match status" value="1"/>
</dbReference>
<evidence type="ECO:0000313" key="6">
    <source>
        <dbReference type="Proteomes" id="UP001517376"/>
    </source>
</evidence>
<dbReference type="EC" id="3.5.3.11" evidence="5"/>
<dbReference type="GO" id="GO:0008783">
    <property type="term" value="F:agmatinase activity"/>
    <property type="evidence" value="ECO:0007669"/>
    <property type="project" value="UniProtKB-EC"/>
</dbReference>
<dbReference type="NCBIfam" id="TIGR01230">
    <property type="entry name" value="agmatinase"/>
    <property type="match status" value="1"/>
</dbReference>
<reference evidence="6" key="1">
    <citation type="submission" date="2020-01" db="EMBL/GenBank/DDBJ databases">
        <title>Sphingomonas sp. strain CSW-10.</title>
        <authorList>
            <person name="Chen W.-M."/>
        </authorList>
    </citation>
    <scope>NUCLEOTIDE SEQUENCE [LARGE SCALE GENOMIC DNA]</scope>
    <source>
        <strain evidence="6">CCP-1</strain>
    </source>
</reference>
<comment type="similarity">
    <text evidence="1">Belongs to the arginase family. Agmatinase subfamily.</text>
</comment>
<evidence type="ECO:0000256" key="4">
    <source>
        <dbReference type="RuleBase" id="RU003684"/>
    </source>
</evidence>
<keyword evidence="3 4" id="KW-0378">Hydrolase</keyword>
<dbReference type="RefSeq" id="WP_161766965.1">
    <property type="nucleotide sequence ID" value="NZ_JAAATW010000002.1"/>
</dbReference>
<evidence type="ECO:0000256" key="1">
    <source>
        <dbReference type="ARBA" id="ARBA00009227"/>
    </source>
</evidence>
<dbReference type="InterPro" id="IPR020855">
    <property type="entry name" value="Ureohydrolase_Mn_BS"/>
</dbReference>
<evidence type="ECO:0000256" key="3">
    <source>
        <dbReference type="ARBA" id="ARBA00022801"/>
    </source>
</evidence>
<protein>
    <submittedName>
        <fullName evidence="5">Agmatinase</fullName>
        <ecNumber evidence="5">3.5.3.11</ecNumber>
    </submittedName>
</protein>
<organism evidence="5 6">
    <name type="scientific">Paragemmobacter ruber</name>
    <dbReference type="NCBI Taxonomy" id="1985673"/>
    <lineage>
        <taxon>Bacteria</taxon>
        <taxon>Pseudomonadati</taxon>
        <taxon>Pseudomonadota</taxon>
        <taxon>Alphaproteobacteria</taxon>
        <taxon>Rhodobacterales</taxon>
        <taxon>Paracoccaceae</taxon>
        <taxon>Paragemmobacter</taxon>
    </lineage>
</organism>
<dbReference type="SUPFAM" id="SSF52768">
    <property type="entry name" value="Arginase/deacetylase"/>
    <property type="match status" value="1"/>
</dbReference>
<dbReference type="PANTHER" id="PTHR11358">
    <property type="entry name" value="ARGINASE/AGMATINASE"/>
    <property type="match status" value="1"/>
</dbReference>
<name>A0ABW9Y5X9_9RHOB</name>
<dbReference type="Pfam" id="PF00491">
    <property type="entry name" value="Arginase"/>
    <property type="match status" value="1"/>
</dbReference>
<comment type="caution">
    <text evidence="5">The sequence shown here is derived from an EMBL/GenBank/DDBJ whole genome shotgun (WGS) entry which is preliminary data.</text>
</comment>
<dbReference type="PROSITE" id="PS01053">
    <property type="entry name" value="ARGINASE_1"/>
    <property type="match status" value="1"/>
</dbReference>
<dbReference type="InterPro" id="IPR023696">
    <property type="entry name" value="Ureohydrolase_dom_sf"/>
</dbReference>
<dbReference type="InterPro" id="IPR006035">
    <property type="entry name" value="Ureohydrolase"/>
</dbReference>
<keyword evidence="6" id="KW-1185">Reference proteome</keyword>
<dbReference type="PIRSF" id="PIRSF036979">
    <property type="entry name" value="Arginase"/>
    <property type="match status" value="1"/>
</dbReference>
<proteinExistence type="inferred from homology"/>
<dbReference type="Proteomes" id="UP001517376">
    <property type="component" value="Unassembled WGS sequence"/>
</dbReference>
<evidence type="ECO:0000313" key="5">
    <source>
        <dbReference type="EMBL" id="NBE07963.1"/>
    </source>
</evidence>
<dbReference type="NCBIfam" id="NF002564">
    <property type="entry name" value="PRK02190.1"/>
    <property type="match status" value="1"/>
</dbReference>
<dbReference type="EMBL" id="JAAATW010000002">
    <property type="protein sequence ID" value="NBE07963.1"/>
    <property type="molecule type" value="Genomic_DNA"/>
</dbReference>
<evidence type="ECO:0000256" key="2">
    <source>
        <dbReference type="ARBA" id="ARBA00022723"/>
    </source>
</evidence>